<dbReference type="InterPro" id="IPR009267">
    <property type="entry name" value="NTP_transf_6"/>
</dbReference>
<evidence type="ECO:0000313" key="2">
    <source>
        <dbReference type="Proteomes" id="UP000051612"/>
    </source>
</evidence>
<dbReference type="AlphaFoldDB" id="A0A0R2BBW6"/>
<reference evidence="1 2" key="1">
    <citation type="journal article" date="2015" name="Genome Announc.">
        <title>Expanding the biotechnology potential of lactobacilli through comparative genomics of 213 strains and associated genera.</title>
        <authorList>
            <person name="Sun Z."/>
            <person name="Harris H.M."/>
            <person name="McCann A."/>
            <person name="Guo C."/>
            <person name="Argimon S."/>
            <person name="Zhang W."/>
            <person name="Yang X."/>
            <person name="Jeffery I.B."/>
            <person name="Cooney J.C."/>
            <person name="Kagawa T.F."/>
            <person name="Liu W."/>
            <person name="Song Y."/>
            <person name="Salvetti E."/>
            <person name="Wrobel A."/>
            <person name="Rasinkangas P."/>
            <person name="Parkhill J."/>
            <person name="Rea M.C."/>
            <person name="O'Sullivan O."/>
            <person name="Ritari J."/>
            <person name="Douillard F.P."/>
            <person name="Paul Ross R."/>
            <person name="Yang R."/>
            <person name="Briner A.E."/>
            <person name="Felis G.E."/>
            <person name="de Vos W.M."/>
            <person name="Barrangou R."/>
            <person name="Klaenhammer T.R."/>
            <person name="Caufield P.W."/>
            <person name="Cui Y."/>
            <person name="Zhang H."/>
            <person name="O'Toole P.W."/>
        </authorList>
    </citation>
    <scope>NUCLEOTIDE SEQUENCE [LARGE SCALE GENOMIC DNA]</scope>
    <source>
        <strain evidence="1 2">DSM 20452</strain>
    </source>
</reference>
<dbReference type="EMBL" id="AYYN01000145">
    <property type="protein sequence ID" value="KRM73356.1"/>
    <property type="molecule type" value="Genomic_DNA"/>
</dbReference>
<proteinExistence type="predicted"/>
<gene>
    <name evidence="1" type="ORF">FC48_GL001052</name>
</gene>
<protein>
    <recommendedName>
        <fullName evidence="3">Nucleotidyltransferase family protein</fullName>
    </recommendedName>
</protein>
<dbReference type="PANTHER" id="PTHR39166">
    <property type="entry name" value="BLL1166 PROTEIN"/>
    <property type="match status" value="1"/>
</dbReference>
<sequence>MTLDEQLLTLIQKRPEFREVFTILDKMHLGDAFLCAGSIRDLVWSEREEKPFNLMLGNLDIYYLDPNESYEQYLIRKTELNQRHSKYLWELTNISLNNPHRPEFQGKDSLADVIATFPETCSAVGICHSPATNFEFIAPYGLADLFSEKIVPTSAYLEKNTLEAFKKRVERKKWLQNFENTTLVLP</sequence>
<dbReference type="Pfam" id="PF06042">
    <property type="entry name" value="NTP_transf_6"/>
    <property type="match status" value="1"/>
</dbReference>
<dbReference type="PATRIC" id="fig|1423772.3.peg.1131"/>
<dbReference type="RefSeq" id="WP_056959716.1">
    <property type="nucleotide sequence ID" value="NZ_AYYN01000145.1"/>
</dbReference>
<evidence type="ECO:0000313" key="1">
    <source>
        <dbReference type="EMBL" id="KRM73356.1"/>
    </source>
</evidence>
<name>A0A0R2BBW6_9LACO</name>
<dbReference type="PANTHER" id="PTHR39166:SF1">
    <property type="entry name" value="BLL1166 PROTEIN"/>
    <property type="match status" value="1"/>
</dbReference>
<organism evidence="1 2">
    <name type="scientific">Ligilactobacillus murinus DSM 20452 = NBRC 14221</name>
    <dbReference type="NCBI Taxonomy" id="1423772"/>
    <lineage>
        <taxon>Bacteria</taxon>
        <taxon>Bacillati</taxon>
        <taxon>Bacillota</taxon>
        <taxon>Bacilli</taxon>
        <taxon>Lactobacillales</taxon>
        <taxon>Lactobacillaceae</taxon>
        <taxon>Ligilactobacillus</taxon>
    </lineage>
</organism>
<dbReference type="Proteomes" id="UP000051612">
    <property type="component" value="Unassembled WGS sequence"/>
</dbReference>
<accession>A0A0R2BBW6</accession>
<evidence type="ECO:0008006" key="3">
    <source>
        <dbReference type="Google" id="ProtNLM"/>
    </source>
</evidence>
<comment type="caution">
    <text evidence="1">The sequence shown here is derived from an EMBL/GenBank/DDBJ whole genome shotgun (WGS) entry which is preliminary data.</text>
</comment>